<keyword evidence="8 12" id="KW-0560">Oxidoreductase</keyword>
<reference evidence="19 20" key="1">
    <citation type="submission" date="2018-09" db="EMBL/GenBank/DDBJ databases">
        <title>Draft genome sequences of Legionella taurinensis isolated from water samples.</title>
        <authorList>
            <person name="Chakeri A."/>
            <person name="Allerberger F."/>
            <person name="Kundi M."/>
            <person name="Ruppitsch W."/>
            <person name="Schmid D."/>
        </authorList>
    </citation>
    <scope>NUCLEOTIDE SEQUENCE [LARGE SCALE GENOMIC DNA]</scope>
    <source>
        <strain evidence="19 20">4570-18-6</strain>
    </source>
</reference>
<dbReference type="AlphaFoldDB" id="A0A3A5LCW7"/>
<keyword evidence="9 12" id="KW-0520">NAD</keyword>
<dbReference type="GO" id="GO:0000105">
    <property type="term" value="P:L-histidine biosynthetic process"/>
    <property type="evidence" value="ECO:0007669"/>
    <property type="project" value="UniProtKB-UniRule"/>
</dbReference>
<feature type="binding site" evidence="12 16">
    <location>
        <position position="418"/>
    </location>
    <ligand>
        <name>substrate</name>
    </ligand>
</feature>
<dbReference type="GeneID" id="48947192"/>
<comment type="caution">
    <text evidence="19">The sequence shown here is derived from an EMBL/GenBank/DDBJ whole genome shotgun (WGS) entry which is preliminary data.</text>
</comment>
<dbReference type="EMBL" id="QZWB01000003">
    <property type="protein sequence ID" value="RJT48266.1"/>
    <property type="molecule type" value="Genomic_DNA"/>
</dbReference>
<evidence type="ECO:0000256" key="14">
    <source>
        <dbReference type="PIRSR" id="PIRSR000099-1"/>
    </source>
</evidence>
<dbReference type="InterPro" id="IPR012131">
    <property type="entry name" value="Hstdl_DH"/>
</dbReference>
<feature type="binding site" evidence="12 16">
    <location>
        <position position="261"/>
    </location>
    <ligand>
        <name>substrate</name>
    </ligand>
</feature>
<feature type="binding site" evidence="12 17">
    <location>
        <position position="359"/>
    </location>
    <ligand>
        <name>Zn(2+)</name>
        <dbReference type="ChEBI" id="CHEBI:29105"/>
    </ligand>
</feature>
<dbReference type="EC" id="1.1.1.23" evidence="4 12"/>
<dbReference type="GO" id="GO:0004399">
    <property type="term" value="F:histidinol dehydrogenase activity"/>
    <property type="evidence" value="ECO:0007669"/>
    <property type="project" value="UniProtKB-UniRule"/>
</dbReference>
<evidence type="ECO:0000256" key="7">
    <source>
        <dbReference type="ARBA" id="ARBA00022833"/>
    </source>
</evidence>
<feature type="binding site" evidence="12 17">
    <location>
        <position position="261"/>
    </location>
    <ligand>
        <name>Zn(2+)</name>
        <dbReference type="ChEBI" id="CHEBI:29105"/>
    </ligand>
</feature>
<evidence type="ECO:0000256" key="15">
    <source>
        <dbReference type="PIRSR" id="PIRSR000099-2"/>
    </source>
</evidence>
<feature type="binding site" evidence="12 15">
    <location>
        <position position="124"/>
    </location>
    <ligand>
        <name>NAD(+)</name>
        <dbReference type="ChEBI" id="CHEBI:57540"/>
    </ligand>
</feature>
<evidence type="ECO:0000313" key="19">
    <source>
        <dbReference type="EMBL" id="RJT48266.1"/>
    </source>
</evidence>
<keyword evidence="6 12" id="KW-0479">Metal-binding</keyword>
<evidence type="ECO:0000256" key="16">
    <source>
        <dbReference type="PIRSR" id="PIRSR000099-3"/>
    </source>
</evidence>
<feature type="binding site" evidence="12 15">
    <location>
        <position position="210"/>
    </location>
    <ligand>
        <name>NAD(+)</name>
        <dbReference type="ChEBI" id="CHEBI:57540"/>
    </ligand>
</feature>
<dbReference type="FunFam" id="3.40.50.1980:FF:000001">
    <property type="entry name" value="Histidinol dehydrogenase"/>
    <property type="match status" value="1"/>
</dbReference>
<evidence type="ECO:0000256" key="2">
    <source>
        <dbReference type="ARBA" id="ARBA00004940"/>
    </source>
</evidence>
<evidence type="ECO:0000256" key="17">
    <source>
        <dbReference type="PIRSR" id="PIRSR000099-4"/>
    </source>
</evidence>
<keyword evidence="5 12" id="KW-0028">Amino-acid biosynthesis</keyword>
<proteinExistence type="inferred from homology"/>
<dbReference type="UniPathway" id="UPA00031">
    <property type="reaction ID" value="UER00014"/>
</dbReference>
<dbReference type="GO" id="GO:0051287">
    <property type="term" value="F:NAD binding"/>
    <property type="evidence" value="ECO:0007669"/>
    <property type="project" value="InterPro"/>
</dbReference>
<evidence type="ECO:0000256" key="12">
    <source>
        <dbReference type="HAMAP-Rule" id="MF_01024"/>
    </source>
</evidence>
<comment type="pathway">
    <text evidence="2 12">Amino-acid biosynthesis; L-histidine biosynthesis; L-histidine from 5-phospho-alpha-D-ribose 1-diphosphate: step 9/9.</text>
</comment>
<feature type="binding site" evidence="12 17">
    <location>
        <position position="418"/>
    </location>
    <ligand>
        <name>Zn(2+)</name>
        <dbReference type="ChEBI" id="CHEBI:29105"/>
    </ligand>
</feature>
<gene>
    <name evidence="12 19" type="primary">hisD</name>
    <name evidence="19" type="ORF">D6J04_03985</name>
</gene>
<dbReference type="Proteomes" id="UP000270757">
    <property type="component" value="Unassembled WGS sequence"/>
</dbReference>
<dbReference type="RefSeq" id="WP_115300662.1">
    <property type="nucleotide sequence ID" value="NZ_CAAAIR010000002.1"/>
</dbReference>
<evidence type="ECO:0000256" key="1">
    <source>
        <dbReference type="ARBA" id="ARBA00003850"/>
    </source>
</evidence>
<dbReference type="InterPro" id="IPR022695">
    <property type="entry name" value="Histidinol_DH_monofunct"/>
</dbReference>
<evidence type="ECO:0000256" key="11">
    <source>
        <dbReference type="ARBA" id="ARBA00049489"/>
    </source>
</evidence>
<comment type="function">
    <text evidence="1 12">Catalyzes the sequential NAD-dependent oxidations of L-histidinol to L-histidinaldehyde and then to L-histidine.</text>
</comment>
<evidence type="ECO:0000256" key="10">
    <source>
        <dbReference type="ARBA" id="ARBA00023102"/>
    </source>
</evidence>
<feature type="binding site" evidence="12 17">
    <location>
        <position position="258"/>
    </location>
    <ligand>
        <name>Zn(2+)</name>
        <dbReference type="ChEBI" id="CHEBI:29105"/>
    </ligand>
</feature>
<dbReference type="PANTHER" id="PTHR21256">
    <property type="entry name" value="HISTIDINOL DEHYDROGENASE HDH"/>
    <property type="match status" value="1"/>
</dbReference>
<evidence type="ECO:0000256" key="3">
    <source>
        <dbReference type="ARBA" id="ARBA00010178"/>
    </source>
</evidence>
<dbReference type="GO" id="GO:0005829">
    <property type="term" value="C:cytosol"/>
    <property type="evidence" value="ECO:0007669"/>
    <property type="project" value="TreeGrafter"/>
</dbReference>
<feature type="active site" description="Proton acceptor" evidence="12 14">
    <location>
        <position position="325"/>
    </location>
</feature>
<comment type="similarity">
    <text evidence="3 12 13 18">Belongs to the histidinol dehydrogenase family.</text>
</comment>
<dbReference type="Gene3D" id="1.20.5.1300">
    <property type="match status" value="1"/>
</dbReference>
<evidence type="ECO:0000256" key="13">
    <source>
        <dbReference type="PIRNR" id="PIRNR000099"/>
    </source>
</evidence>
<comment type="cofactor">
    <cofactor evidence="12 17">
        <name>Zn(2+)</name>
        <dbReference type="ChEBI" id="CHEBI:29105"/>
    </cofactor>
    <text evidence="12 17">Binds 1 zinc ion per subunit.</text>
</comment>
<dbReference type="InterPro" id="IPR016161">
    <property type="entry name" value="Ald_DH/histidinol_DH"/>
</dbReference>
<dbReference type="Pfam" id="PF00815">
    <property type="entry name" value="Histidinol_dh"/>
    <property type="match status" value="1"/>
</dbReference>
<feature type="binding site" evidence="12 15">
    <location>
        <position position="187"/>
    </location>
    <ligand>
        <name>NAD(+)</name>
        <dbReference type="ChEBI" id="CHEBI:57540"/>
    </ligand>
</feature>
<keyword evidence="7 12" id="KW-0862">Zinc</keyword>
<evidence type="ECO:0000256" key="18">
    <source>
        <dbReference type="RuleBase" id="RU004175"/>
    </source>
</evidence>
<feature type="active site" description="Proton acceptor" evidence="12 14">
    <location>
        <position position="326"/>
    </location>
</feature>
<evidence type="ECO:0000256" key="8">
    <source>
        <dbReference type="ARBA" id="ARBA00023002"/>
    </source>
</evidence>
<evidence type="ECO:0000256" key="4">
    <source>
        <dbReference type="ARBA" id="ARBA00012965"/>
    </source>
</evidence>
<evidence type="ECO:0000313" key="20">
    <source>
        <dbReference type="Proteomes" id="UP000270757"/>
    </source>
</evidence>
<dbReference type="Gene3D" id="3.40.50.1980">
    <property type="entry name" value="Nitrogenase molybdenum iron protein domain"/>
    <property type="match status" value="2"/>
</dbReference>
<feature type="binding site" evidence="12 16">
    <location>
        <position position="359"/>
    </location>
    <ligand>
        <name>substrate</name>
    </ligand>
</feature>
<feature type="binding site" evidence="12 16">
    <location>
        <position position="258"/>
    </location>
    <ligand>
        <name>substrate</name>
    </ligand>
</feature>
<dbReference type="InterPro" id="IPR001692">
    <property type="entry name" value="Histidinol_DH_CS"/>
</dbReference>
<comment type="catalytic activity">
    <reaction evidence="11 12">
        <text>L-histidinol + 2 NAD(+) + H2O = L-histidine + 2 NADH + 3 H(+)</text>
        <dbReference type="Rhea" id="RHEA:20641"/>
        <dbReference type="ChEBI" id="CHEBI:15377"/>
        <dbReference type="ChEBI" id="CHEBI:15378"/>
        <dbReference type="ChEBI" id="CHEBI:57540"/>
        <dbReference type="ChEBI" id="CHEBI:57595"/>
        <dbReference type="ChEBI" id="CHEBI:57699"/>
        <dbReference type="ChEBI" id="CHEBI:57945"/>
        <dbReference type="EC" id="1.1.1.23"/>
    </reaction>
</comment>
<dbReference type="PANTHER" id="PTHR21256:SF2">
    <property type="entry name" value="HISTIDINE BIOSYNTHESIS TRIFUNCTIONAL PROTEIN"/>
    <property type="match status" value="1"/>
</dbReference>
<dbReference type="SUPFAM" id="SSF53720">
    <property type="entry name" value="ALDH-like"/>
    <property type="match status" value="1"/>
</dbReference>
<name>A0A3A5LCW7_9GAMM</name>
<evidence type="ECO:0000256" key="9">
    <source>
        <dbReference type="ARBA" id="ARBA00023027"/>
    </source>
</evidence>
<evidence type="ECO:0000256" key="6">
    <source>
        <dbReference type="ARBA" id="ARBA00022723"/>
    </source>
</evidence>
<dbReference type="HAMAP" id="MF_01024">
    <property type="entry name" value="HisD"/>
    <property type="match status" value="1"/>
</dbReference>
<feature type="binding site" evidence="12 16">
    <location>
        <position position="326"/>
    </location>
    <ligand>
        <name>substrate</name>
    </ligand>
</feature>
<keyword evidence="10 12" id="KW-0368">Histidine biosynthesis</keyword>
<dbReference type="PRINTS" id="PR00083">
    <property type="entry name" value="HOLDHDRGNASE"/>
</dbReference>
<protein>
    <recommendedName>
        <fullName evidence="4 12">Histidinol dehydrogenase</fullName>
        <shortName evidence="12">HDH</shortName>
        <ecNumber evidence="4 12">1.1.1.23</ecNumber>
    </recommendedName>
</protein>
<accession>A0A3A5LCW7</accession>
<organism evidence="19 20">
    <name type="scientific">Legionella taurinensis</name>
    <dbReference type="NCBI Taxonomy" id="70611"/>
    <lineage>
        <taxon>Bacteria</taxon>
        <taxon>Pseudomonadati</taxon>
        <taxon>Pseudomonadota</taxon>
        <taxon>Gammaproteobacteria</taxon>
        <taxon>Legionellales</taxon>
        <taxon>Legionellaceae</taxon>
        <taxon>Legionella</taxon>
    </lineage>
</organism>
<sequence length="431" mass="46374">MLSIYTAQSLSHEEIKTLFTRPLSDEDVESAVRPVLNAVRQDGDDAVLAFTREFDGVLVNELTVSSEEMANARIDESALMAIQTAIDTIRCYHEAVKPDTKRVSTAPGVCIERQYRPIQRVGLYIPGGNNTPLISSLLMQAIPAAIAGCPLKIVCTPPDRLGHINPHLLVAARLCGIDAVYKAGGAQAIAAMAYGTQSIPKVDKLFGPGNRYVTEAKRLVSMEPMGPAIDMPAGPSEVMIVADDEANPDFVAADLLAQAEHGVDSQSILLCASAAFAEAVNQSLIRQLRRLTRQAIIQQSLKHSFALITASREQTLRWVNDYAPEHLIINCRDAADWAAQIQAAGTVFLGPWAAETLGDYVTGSNHVLPTNGCARHHNGLSTEDFLTRMTVQTIDPQGLVSVGEAACVLASLEGLDAHANAVKMRLTTMES</sequence>
<feature type="binding site" evidence="12 16">
    <location>
        <position position="236"/>
    </location>
    <ligand>
        <name>substrate</name>
    </ligand>
</feature>
<feature type="binding site" evidence="12 16">
    <location>
        <position position="413"/>
    </location>
    <ligand>
        <name>substrate</name>
    </ligand>
</feature>
<dbReference type="GO" id="GO:0008270">
    <property type="term" value="F:zinc ion binding"/>
    <property type="evidence" value="ECO:0007669"/>
    <property type="project" value="UniProtKB-UniRule"/>
</dbReference>
<dbReference type="NCBIfam" id="TIGR00069">
    <property type="entry name" value="hisD"/>
    <property type="match status" value="1"/>
</dbReference>
<evidence type="ECO:0000256" key="5">
    <source>
        <dbReference type="ARBA" id="ARBA00022605"/>
    </source>
</evidence>
<dbReference type="FunFam" id="3.40.50.1980:FF:000002">
    <property type="entry name" value="Histidinol dehydrogenase, chloroplastic"/>
    <property type="match status" value="1"/>
</dbReference>
<dbReference type="PROSITE" id="PS00611">
    <property type="entry name" value="HISOL_DEHYDROGENASE"/>
    <property type="match status" value="1"/>
</dbReference>
<dbReference type="PIRSF" id="PIRSF000099">
    <property type="entry name" value="Histidinol_dh"/>
    <property type="match status" value="1"/>
</dbReference>
<dbReference type="CDD" id="cd06572">
    <property type="entry name" value="Histidinol_dh"/>
    <property type="match status" value="1"/>
</dbReference>